<feature type="region of interest" description="Disordered" evidence="1">
    <location>
        <begin position="1"/>
        <end position="24"/>
    </location>
</feature>
<keyword evidence="2" id="KW-0812">Transmembrane</keyword>
<keyword evidence="4" id="KW-1185">Reference proteome</keyword>
<evidence type="ECO:0000256" key="2">
    <source>
        <dbReference type="SAM" id="Phobius"/>
    </source>
</evidence>
<dbReference type="EMBL" id="JBHRWK010000160">
    <property type="protein sequence ID" value="MFC3456310.1"/>
    <property type="molecule type" value="Genomic_DNA"/>
</dbReference>
<organism evidence="3 4">
    <name type="scientific">Amycolatopsis speibonae</name>
    <dbReference type="NCBI Taxonomy" id="1450224"/>
    <lineage>
        <taxon>Bacteria</taxon>
        <taxon>Bacillati</taxon>
        <taxon>Actinomycetota</taxon>
        <taxon>Actinomycetes</taxon>
        <taxon>Pseudonocardiales</taxon>
        <taxon>Pseudonocardiaceae</taxon>
        <taxon>Amycolatopsis</taxon>
    </lineage>
</organism>
<proteinExistence type="predicted"/>
<sequence length="83" mass="8648">MTDDARPTTANTSSAPGPTQSSVKRLPELTRAAMWWTAILIAVLTAGAVTVLWWPATAGLTGADLMKARLDALKIGLSIVTVG</sequence>
<dbReference type="Proteomes" id="UP001595645">
    <property type="component" value="Unassembled WGS sequence"/>
</dbReference>
<comment type="caution">
    <text evidence="3">The sequence shown here is derived from an EMBL/GenBank/DDBJ whole genome shotgun (WGS) entry which is preliminary data.</text>
</comment>
<evidence type="ECO:0000313" key="4">
    <source>
        <dbReference type="Proteomes" id="UP001595645"/>
    </source>
</evidence>
<feature type="compositionally biased region" description="Polar residues" evidence="1">
    <location>
        <begin position="8"/>
        <end position="23"/>
    </location>
</feature>
<evidence type="ECO:0000256" key="1">
    <source>
        <dbReference type="SAM" id="MobiDB-lite"/>
    </source>
</evidence>
<protein>
    <submittedName>
        <fullName evidence="3">Uncharacterized protein</fullName>
    </submittedName>
</protein>
<keyword evidence="2" id="KW-1133">Transmembrane helix</keyword>
<keyword evidence="2" id="KW-0472">Membrane</keyword>
<evidence type="ECO:0000313" key="3">
    <source>
        <dbReference type="EMBL" id="MFC3456310.1"/>
    </source>
</evidence>
<name>A0ABV7PDZ2_9PSEU</name>
<accession>A0ABV7PDZ2</accession>
<reference evidence="4" key="1">
    <citation type="journal article" date="2019" name="Int. J. Syst. Evol. Microbiol.">
        <title>The Global Catalogue of Microorganisms (GCM) 10K type strain sequencing project: providing services to taxonomists for standard genome sequencing and annotation.</title>
        <authorList>
            <consortium name="The Broad Institute Genomics Platform"/>
            <consortium name="The Broad Institute Genome Sequencing Center for Infectious Disease"/>
            <person name="Wu L."/>
            <person name="Ma J."/>
        </authorList>
    </citation>
    <scope>NUCLEOTIDE SEQUENCE [LARGE SCALE GENOMIC DNA]</scope>
    <source>
        <strain evidence="4">CGMCC 4.7676</strain>
    </source>
</reference>
<gene>
    <name evidence="3" type="ORF">ACFOSH_43405</name>
</gene>
<dbReference type="RefSeq" id="WP_378247550.1">
    <property type="nucleotide sequence ID" value="NZ_JBHRWK010000160.1"/>
</dbReference>
<feature type="transmembrane region" description="Helical" evidence="2">
    <location>
        <begin position="33"/>
        <end position="56"/>
    </location>
</feature>